<accession>A0AAD4GGL6</accession>
<evidence type="ECO:0000313" key="1">
    <source>
        <dbReference type="EMBL" id="KAF8442861.1"/>
    </source>
</evidence>
<name>A0AAD4GGL6_BOLED</name>
<dbReference type="EMBL" id="WHUW01000008">
    <property type="protein sequence ID" value="KAF8442861.1"/>
    <property type="molecule type" value="Genomic_DNA"/>
</dbReference>
<reference evidence="1" key="1">
    <citation type="submission" date="2019-10" db="EMBL/GenBank/DDBJ databases">
        <authorList>
            <consortium name="DOE Joint Genome Institute"/>
            <person name="Kuo A."/>
            <person name="Miyauchi S."/>
            <person name="Kiss E."/>
            <person name="Drula E."/>
            <person name="Kohler A."/>
            <person name="Sanchez-Garcia M."/>
            <person name="Andreopoulos B."/>
            <person name="Barry K.W."/>
            <person name="Bonito G."/>
            <person name="Buee M."/>
            <person name="Carver A."/>
            <person name="Chen C."/>
            <person name="Cichocki N."/>
            <person name="Clum A."/>
            <person name="Culley D."/>
            <person name="Crous P.W."/>
            <person name="Fauchery L."/>
            <person name="Girlanda M."/>
            <person name="Hayes R."/>
            <person name="Keri Z."/>
            <person name="LaButti K."/>
            <person name="Lipzen A."/>
            <person name="Lombard V."/>
            <person name="Magnuson J."/>
            <person name="Maillard F."/>
            <person name="Morin E."/>
            <person name="Murat C."/>
            <person name="Nolan M."/>
            <person name="Ohm R."/>
            <person name="Pangilinan J."/>
            <person name="Pereira M."/>
            <person name="Perotto S."/>
            <person name="Peter M."/>
            <person name="Riley R."/>
            <person name="Sitrit Y."/>
            <person name="Stielow B."/>
            <person name="Szollosi G."/>
            <person name="Zifcakova L."/>
            <person name="Stursova M."/>
            <person name="Spatafora J.W."/>
            <person name="Tedersoo L."/>
            <person name="Vaario L.-M."/>
            <person name="Yamada A."/>
            <person name="Yan M."/>
            <person name="Wang P."/>
            <person name="Xu J."/>
            <person name="Bruns T."/>
            <person name="Baldrian P."/>
            <person name="Vilgalys R."/>
            <person name="Henrissat B."/>
            <person name="Grigoriev I.V."/>
            <person name="Hibbett D."/>
            <person name="Nagy L.G."/>
            <person name="Martin F.M."/>
        </authorList>
    </citation>
    <scope>NUCLEOTIDE SEQUENCE</scope>
    <source>
        <strain evidence="1">BED1</strain>
    </source>
</reference>
<dbReference type="Proteomes" id="UP001194468">
    <property type="component" value="Unassembled WGS sequence"/>
</dbReference>
<comment type="caution">
    <text evidence="1">The sequence shown here is derived from an EMBL/GenBank/DDBJ whole genome shotgun (WGS) entry which is preliminary data.</text>
</comment>
<gene>
    <name evidence="1" type="ORF">L210DRAFT_3142981</name>
</gene>
<proteinExistence type="predicted"/>
<evidence type="ECO:0000313" key="2">
    <source>
        <dbReference type="Proteomes" id="UP001194468"/>
    </source>
</evidence>
<protein>
    <submittedName>
        <fullName evidence="1">Uncharacterized protein</fullName>
    </submittedName>
</protein>
<keyword evidence="2" id="KW-1185">Reference proteome</keyword>
<organism evidence="1 2">
    <name type="scientific">Boletus edulis BED1</name>
    <dbReference type="NCBI Taxonomy" id="1328754"/>
    <lineage>
        <taxon>Eukaryota</taxon>
        <taxon>Fungi</taxon>
        <taxon>Dikarya</taxon>
        <taxon>Basidiomycota</taxon>
        <taxon>Agaricomycotina</taxon>
        <taxon>Agaricomycetes</taxon>
        <taxon>Agaricomycetidae</taxon>
        <taxon>Boletales</taxon>
        <taxon>Boletineae</taxon>
        <taxon>Boletaceae</taxon>
        <taxon>Boletoideae</taxon>
        <taxon>Boletus</taxon>
    </lineage>
</organism>
<reference evidence="1" key="2">
    <citation type="journal article" date="2020" name="Nat. Commun.">
        <title>Large-scale genome sequencing of mycorrhizal fungi provides insights into the early evolution of symbiotic traits.</title>
        <authorList>
            <person name="Miyauchi S."/>
            <person name="Kiss E."/>
            <person name="Kuo A."/>
            <person name="Drula E."/>
            <person name="Kohler A."/>
            <person name="Sanchez-Garcia M."/>
            <person name="Morin E."/>
            <person name="Andreopoulos B."/>
            <person name="Barry K.W."/>
            <person name="Bonito G."/>
            <person name="Buee M."/>
            <person name="Carver A."/>
            <person name="Chen C."/>
            <person name="Cichocki N."/>
            <person name="Clum A."/>
            <person name="Culley D."/>
            <person name="Crous P.W."/>
            <person name="Fauchery L."/>
            <person name="Girlanda M."/>
            <person name="Hayes R.D."/>
            <person name="Keri Z."/>
            <person name="LaButti K."/>
            <person name="Lipzen A."/>
            <person name="Lombard V."/>
            <person name="Magnuson J."/>
            <person name="Maillard F."/>
            <person name="Murat C."/>
            <person name="Nolan M."/>
            <person name="Ohm R.A."/>
            <person name="Pangilinan J."/>
            <person name="Pereira M.F."/>
            <person name="Perotto S."/>
            <person name="Peter M."/>
            <person name="Pfister S."/>
            <person name="Riley R."/>
            <person name="Sitrit Y."/>
            <person name="Stielow J.B."/>
            <person name="Szollosi G."/>
            <person name="Zifcakova L."/>
            <person name="Stursova M."/>
            <person name="Spatafora J.W."/>
            <person name="Tedersoo L."/>
            <person name="Vaario L.M."/>
            <person name="Yamada A."/>
            <person name="Yan M."/>
            <person name="Wang P."/>
            <person name="Xu J."/>
            <person name="Bruns T."/>
            <person name="Baldrian P."/>
            <person name="Vilgalys R."/>
            <person name="Dunand C."/>
            <person name="Henrissat B."/>
            <person name="Grigoriev I.V."/>
            <person name="Hibbett D."/>
            <person name="Nagy L.G."/>
            <person name="Martin F.M."/>
        </authorList>
    </citation>
    <scope>NUCLEOTIDE SEQUENCE</scope>
    <source>
        <strain evidence="1">BED1</strain>
    </source>
</reference>
<sequence length="125" mass="14198">MCVLFIHADQIRSDQVSYLVMQFAREENTPEYVHIYMILLLLGNAALEGRLRNTIDYEDPTFGVLSGAFCALLKKKISCINSIIVCPFQIMTSRTLGSSPDERSTWPTASIYGYLTEKLSKHLFQ</sequence>
<dbReference type="AlphaFoldDB" id="A0AAD4GGL6"/>